<evidence type="ECO:0000313" key="1">
    <source>
        <dbReference type="EMBL" id="VAW88966.1"/>
    </source>
</evidence>
<sequence length="97" mass="11357">MDNRSIHLTGQWPPEQLQRYLDARATIDSELKFILSFSNLLSQYQDCSWDQMWVDPYALGYFHQLLHAKVLDVMEALDVFLPLHEARQAMEMAIDEG</sequence>
<reference evidence="1" key="1">
    <citation type="submission" date="2018-06" db="EMBL/GenBank/DDBJ databases">
        <authorList>
            <person name="Zhirakovskaya E."/>
        </authorList>
    </citation>
    <scope>NUCLEOTIDE SEQUENCE</scope>
</reference>
<accession>A0A3B1A816</accession>
<protein>
    <submittedName>
        <fullName evidence="1">Uncharacterized protein</fullName>
    </submittedName>
</protein>
<gene>
    <name evidence="1" type="ORF">MNBD_GAMMA18-1020</name>
</gene>
<dbReference type="AlphaFoldDB" id="A0A3B1A816"/>
<name>A0A3B1A816_9ZZZZ</name>
<organism evidence="1">
    <name type="scientific">hydrothermal vent metagenome</name>
    <dbReference type="NCBI Taxonomy" id="652676"/>
    <lineage>
        <taxon>unclassified sequences</taxon>
        <taxon>metagenomes</taxon>
        <taxon>ecological metagenomes</taxon>
    </lineage>
</organism>
<dbReference type="EMBL" id="UOFP01000244">
    <property type="protein sequence ID" value="VAW88966.1"/>
    <property type="molecule type" value="Genomic_DNA"/>
</dbReference>
<proteinExistence type="predicted"/>